<dbReference type="AlphaFoldDB" id="A0A2S5R8R8"/>
<protein>
    <submittedName>
        <fullName evidence="1">Uncharacterized protein</fullName>
    </submittedName>
</protein>
<accession>A0A2S5R8R8</accession>
<evidence type="ECO:0000313" key="1">
    <source>
        <dbReference type="EMBL" id="PPE03724.1"/>
    </source>
</evidence>
<evidence type="ECO:0000313" key="2">
    <source>
        <dbReference type="Proteomes" id="UP000239425"/>
    </source>
</evidence>
<proteinExistence type="predicted"/>
<dbReference type="EMBL" id="PHHC01000082">
    <property type="protein sequence ID" value="PPE03724.1"/>
    <property type="molecule type" value="Genomic_DNA"/>
</dbReference>
<name>A0A2S5R8R8_9PROT</name>
<organism evidence="1 2">
    <name type="scientific">Holospora curviuscula</name>
    <dbReference type="NCBI Taxonomy" id="1082868"/>
    <lineage>
        <taxon>Bacteria</taxon>
        <taxon>Pseudomonadati</taxon>
        <taxon>Pseudomonadota</taxon>
        <taxon>Alphaproteobacteria</taxon>
        <taxon>Holosporales</taxon>
        <taxon>Holosporaceae</taxon>
        <taxon>Holospora</taxon>
    </lineage>
</organism>
<keyword evidence="2" id="KW-1185">Reference proteome</keyword>
<comment type="caution">
    <text evidence="1">The sequence shown here is derived from an EMBL/GenBank/DDBJ whole genome shotgun (WGS) entry which is preliminary data.</text>
</comment>
<reference evidence="1 2" key="1">
    <citation type="submission" date="2017-11" db="EMBL/GenBank/DDBJ databases">
        <title>Comparative genomic analysis of Holospora spp., intranuclear symbionts of paramecia.</title>
        <authorList>
            <person name="Garushyants S.K."/>
            <person name="Beliavskaya A."/>
            <person name="Malko D.B."/>
            <person name="Logacheva M.D."/>
            <person name="Rautian M.S."/>
            <person name="Gelfand M.S."/>
        </authorList>
    </citation>
    <scope>NUCLEOTIDE SEQUENCE [LARGE SCALE GENOMIC DNA]</scope>
    <source>
        <strain evidence="2">02AZ16</strain>
    </source>
</reference>
<sequence length="84" mass="9846">MTSSRPKDPENINEQKTNALLYQKQSPNEKSFQKIKGKMDKNLHYQRLKKIKNGIKPKKAIHSEELQPLETGSKFFSSRRKMNT</sequence>
<gene>
    <name evidence="1" type="ORF">HCUR_00739</name>
</gene>
<dbReference type="Proteomes" id="UP000239425">
    <property type="component" value="Unassembled WGS sequence"/>
</dbReference>